<dbReference type="AlphaFoldDB" id="A0A2N5W8W4"/>
<dbReference type="EMBL" id="PGCJ01000002">
    <property type="protein sequence ID" value="PLW58673.1"/>
    <property type="molecule type" value="Genomic_DNA"/>
</dbReference>
<dbReference type="InterPro" id="IPR041320">
    <property type="entry name" value="CxC1"/>
</dbReference>
<reference evidence="3 4" key="1">
    <citation type="submission" date="2017-11" db="EMBL/GenBank/DDBJ databases">
        <title>De novo assembly and phasing of dikaryotic genomes from two isolates of Puccinia coronata f. sp. avenae, the causal agent of oat crown rust.</title>
        <authorList>
            <person name="Miller M.E."/>
            <person name="Zhang Y."/>
            <person name="Omidvar V."/>
            <person name="Sperschneider J."/>
            <person name="Schwessinger B."/>
            <person name="Raley C."/>
            <person name="Palmer J.M."/>
            <person name="Garnica D."/>
            <person name="Upadhyaya N."/>
            <person name="Rathjen J."/>
            <person name="Taylor J.M."/>
            <person name="Park R.F."/>
            <person name="Dodds P.N."/>
            <person name="Hirsch C.D."/>
            <person name="Kianian S.F."/>
            <person name="Figueroa M."/>
        </authorList>
    </citation>
    <scope>NUCLEOTIDE SEQUENCE [LARGE SCALE GENOMIC DNA]</scope>
    <source>
        <strain evidence="3">12NC29</strain>
    </source>
</reference>
<feature type="compositionally biased region" description="Polar residues" evidence="1">
    <location>
        <begin position="40"/>
        <end position="62"/>
    </location>
</feature>
<dbReference type="OrthoDB" id="2506489at2759"/>
<dbReference type="Pfam" id="PF18802">
    <property type="entry name" value="CxC1"/>
    <property type="match status" value="1"/>
</dbReference>
<dbReference type="Proteomes" id="UP000235388">
    <property type="component" value="Unassembled WGS sequence"/>
</dbReference>
<proteinExistence type="predicted"/>
<sequence length="934" mass="107014">MPSNSFSRFHSASRLPTQESKRAKRLRLKEQKESRAALSRLQSTNQPVYTQQPPEASNHNDSMQFNVNIEGASEWIDEELNLSNETQDSLRQIRLEKERLLQQIKQQRWVNLMVVLLPTYLHMKQVTNDWTTLTWDQDRSSDVCACPIENKTSRVVDLVDIMGQKRQNLSFCSCMPDQVFLMTQGYIGSTPAFPQTAFSVRLLNFYDLLWNLCNSHATPFAKVIRQWNEPRSSRLLAKKSTKPRELCRNLSGAIDAYRYLRRTSQQMIETVTSPHPQDRLAQRSCPSCFGRSHPELLTKKNDNEIFICLDGNFQHRHHERAEKGHLLLQTPVLFIPPDEVEDAKDEIRQHELALRKSDKAKDRCSEIHKAADDKRNETTWKGCDDTGLMGCCCRHDAVVYYCNISQSGEGRGLPFSIIKHLFTELHSSSQLRILYDIGCSLDKFIKLRKLLPHFSERMKFATSVFHSYVHDWKCQVAYNPRLNDGWGLTDGEGLERIERLVATLRRKTINALAHQKAAFKVLDDLTVLPNPHSSPLANYTHAFFRGQWERQRSFESNQKQADIEKKQELAQFLERAEQLQSLAESFKSMVGTSMEDNNNALIILERIHQPQKTHDEQLVNSGGYFNNLNAHNKDREKKLVLLWSAKSALFKKAVDIQSELQPLKNSKSCGDRLGTRLKEKIFAALNRRKAGVSNAIKTFCNRRCEYLKKFAPELVNLPENQPFDYKTFLTMTLDDPIWNDGFLCTSQEPWAVDPTVRSGIHAVLALDRASEEIERITIDLQHALSWGVYHYQQLTQCRHKCSDKDHENDDIVCLAAKELGGHSAAGFRMGTTILQGEIERALNQHRLLLLSWHHSILALLSKKLTNRSDLPGCWFDLLEILVMNVHTGSTGDIDEDMEIVELDDGDSDGESVGVAVLDDYEDENDEERAATAPV</sequence>
<dbReference type="STRING" id="200324.A0A2N5W8W4"/>
<name>A0A2N5W8W4_9BASI</name>
<keyword evidence="4" id="KW-1185">Reference proteome</keyword>
<feature type="domain" description="CxC1-like cysteine cluster associated with KDZ transposases" evidence="2">
    <location>
        <begin position="129"/>
        <end position="232"/>
    </location>
</feature>
<protein>
    <recommendedName>
        <fullName evidence="2">CxC1-like cysteine cluster associated with KDZ transposases domain-containing protein</fullName>
    </recommendedName>
</protein>
<evidence type="ECO:0000259" key="2">
    <source>
        <dbReference type="Pfam" id="PF18802"/>
    </source>
</evidence>
<dbReference type="Pfam" id="PF18758">
    <property type="entry name" value="KDZ"/>
    <property type="match status" value="1"/>
</dbReference>
<feature type="compositionally biased region" description="Polar residues" evidence="1">
    <location>
        <begin position="1"/>
        <end position="18"/>
    </location>
</feature>
<comment type="caution">
    <text evidence="3">The sequence shown here is derived from an EMBL/GenBank/DDBJ whole genome shotgun (WGS) entry which is preliminary data.</text>
</comment>
<evidence type="ECO:0000313" key="3">
    <source>
        <dbReference type="EMBL" id="PLW58673.1"/>
    </source>
</evidence>
<feature type="region of interest" description="Disordered" evidence="1">
    <location>
        <begin position="1"/>
        <end position="62"/>
    </location>
</feature>
<evidence type="ECO:0000313" key="4">
    <source>
        <dbReference type="Proteomes" id="UP000235388"/>
    </source>
</evidence>
<dbReference type="PANTHER" id="PTHR33096:SF1">
    <property type="entry name" value="CXC1-LIKE CYSTEINE CLUSTER ASSOCIATED WITH KDZ TRANSPOSASES DOMAIN-CONTAINING PROTEIN"/>
    <property type="match status" value="1"/>
</dbReference>
<accession>A0A2N5W8W4</accession>
<evidence type="ECO:0000256" key="1">
    <source>
        <dbReference type="SAM" id="MobiDB-lite"/>
    </source>
</evidence>
<feature type="region of interest" description="Disordered" evidence="1">
    <location>
        <begin position="903"/>
        <end position="934"/>
    </location>
</feature>
<organism evidence="3 4">
    <name type="scientific">Puccinia coronata f. sp. avenae</name>
    <dbReference type="NCBI Taxonomy" id="200324"/>
    <lineage>
        <taxon>Eukaryota</taxon>
        <taxon>Fungi</taxon>
        <taxon>Dikarya</taxon>
        <taxon>Basidiomycota</taxon>
        <taxon>Pucciniomycotina</taxon>
        <taxon>Pucciniomycetes</taxon>
        <taxon>Pucciniales</taxon>
        <taxon>Pucciniaceae</taxon>
        <taxon>Puccinia</taxon>
    </lineage>
</organism>
<gene>
    <name evidence="3" type="ORF">PCANC_00110</name>
</gene>
<dbReference type="InterPro" id="IPR040521">
    <property type="entry name" value="KDZ"/>
</dbReference>
<dbReference type="PANTHER" id="PTHR33096">
    <property type="entry name" value="CXC2 DOMAIN-CONTAINING PROTEIN"/>
    <property type="match status" value="1"/>
</dbReference>